<evidence type="ECO:0000259" key="5">
    <source>
        <dbReference type="PROSITE" id="PS50888"/>
    </source>
</evidence>
<organism evidence="6 7">
    <name type="scientific">Tagetes erecta</name>
    <name type="common">African marigold</name>
    <dbReference type="NCBI Taxonomy" id="13708"/>
    <lineage>
        <taxon>Eukaryota</taxon>
        <taxon>Viridiplantae</taxon>
        <taxon>Streptophyta</taxon>
        <taxon>Embryophyta</taxon>
        <taxon>Tracheophyta</taxon>
        <taxon>Spermatophyta</taxon>
        <taxon>Magnoliopsida</taxon>
        <taxon>eudicotyledons</taxon>
        <taxon>Gunneridae</taxon>
        <taxon>Pentapetalae</taxon>
        <taxon>asterids</taxon>
        <taxon>campanulids</taxon>
        <taxon>Asterales</taxon>
        <taxon>Asteraceae</taxon>
        <taxon>Asteroideae</taxon>
        <taxon>Heliantheae alliance</taxon>
        <taxon>Tageteae</taxon>
        <taxon>Tagetes</taxon>
    </lineage>
</organism>
<dbReference type="CDD" id="cd18919">
    <property type="entry name" value="bHLH_AtBPE_like"/>
    <property type="match status" value="1"/>
</dbReference>
<sequence length="259" mass="29324">MENLDNYYMNNEAEIFNSSSVNYLNGFMHTSGNIFSDHHHQHQNQHQVSHPLSFMSMQDGTYNLISDPLSSPVYDRMSHFPTPEETFGLQHDGATSRAGNFMSLDPPMFSPGFFGDSKGHGGKKRKKNNESGVDRLRDVVHVRAKRGEATDSHSLAERLRREKINEKLRRLQDLVPGCYKTMGMSVMLDVIINYVQSLQNQIEFLSMKLSAASMFYDYNSSEVVDVGTLKGTNGHEAAQKMMVGEGYGDFPRFQPIWSP</sequence>
<keyword evidence="7" id="KW-1185">Reference proteome</keyword>
<evidence type="ECO:0000256" key="1">
    <source>
        <dbReference type="ARBA" id="ARBA00004123"/>
    </source>
</evidence>
<dbReference type="AlphaFoldDB" id="A0AAD8K0G1"/>
<feature type="domain" description="BHLH" evidence="5">
    <location>
        <begin position="148"/>
        <end position="198"/>
    </location>
</feature>
<dbReference type="GO" id="GO:0005634">
    <property type="term" value="C:nucleus"/>
    <property type="evidence" value="ECO:0007669"/>
    <property type="project" value="UniProtKB-SubCell"/>
</dbReference>
<comment type="caution">
    <text evidence="6">The sequence shown here is derived from an EMBL/GenBank/DDBJ whole genome shotgun (WGS) entry which is preliminary data.</text>
</comment>
<dbReference type="Pfam" id="PF00010">
    <property type="entry name" value="HLH"/>
    <property type="match status" value="1"/>
</dbReference>
<comment type="subcellular location">
    <subcellularLocation>
        <location evidence="1">Nucleus</location>
    </subcellularLocation>
</comment>
<dbReference type="InterPro" id="IPR036638">
    <property type="entry name" value="HLH_DNA-bd_sf"/>
</dbReference>
<dbReference type="PANTHER" id="PTHR12565:SF367">
    <property type="entry name" value="TRANSCRIPTION FACTOR BHLH75"/>
    <property type="match status" value="1"/>
</dbReference>
<dbReference type="InterPro" id="IPR024097">
    <property type="entry name" value="bHLH_ZIP_TF"/>
</dbReference>
<evidence type="ECO:0000313" key="7">
    <source>
        <dbReference type="Proteomes" id="UP001229421"/>
    </source>
</evidence>
<dbReference type="Proteomes" id="UP001229421">
    <property type="component" value="Unassembled WGS sequence"/>
</dbReference>
<evidence type="ECO:0000313" key="6">
    <source>
        <dbReference type="EMBL" id="KAK1412061.1"/>
    </source>
</evidence>
<dbReference type="PANTHER" id="PTHR12565">
    <property type="entry name" value="STEROL REGULATORY ELEMENT-BINDING PROTEIN"/>
    <property type="match status" value="1"/>
</dbReference>
<dbReference type="SMART" id="SM00353">
    <property type="entry name" value="HLH"/>
    <property type="match status" value="1"/>
</dbReference>
<keyword evidence="3" id="KW-0804">Transcription</keyword>
<dbReference type="SUPFAM" id="SSF47459">
    <property type="entry name" value="HLH, helix-loop-helix DNA-binding domain"/>
    <property type="match status" value="1"/>
</dbReference>
<name>A0AAD8K0G1_TARER</name>
<keyword evidence="4" id="KW-0539">Nucleus</keyword>
<protein>
    <recommendedName>
        <fullName evidence="5">BHLH domain-containing protein</fullName>
    </recommendedName>
</protein>
<dbReference type="InterPro" id="IPR011598">
    <property type="entry name" value="bHLH_dom"/>
</dbReference>
<dbReference type="EMBL" id="JAUHHV010000009">
    <property type="protein sequence ID" value="KAK1412061.1"/>
    <property type="molecule type" value="Genomic_DNA"/>
</dbReference>
<keyword evidence="2" id="KW-0805">Transcription regulation</keyword>
<accession>A0AAD8K0G1</accession>
<dbReference type="GO" id="GO:0003700">
    <property type="term" value="F:DNA-binding transcription factor activity"/>
    <property type="evidence" value="ECO:0007669"/>
    <property type="project" value="TreeGrafter"/>
</dbReference>
<dbReference type="PROSITE" id="PS50888">
    <property type="entry name" value="BHLH"/>
    <property type="match status" value="1"/>
</dbReference>
<evidence type="ECO:0000256" key="4">
    <source>
        <dbReference type="ARBA" id="ARBA00023242"/>
    </source>
</evidence>
<gene>
    <name evidence="6" type="ORF">QVD17_33018</name>
</gene>
<evidence type="ECO:0000256" key="2">
    <source>
        <dbReference type="ARBA" id="ARBA00023015"/>
    </source>
</evidence>
<evidence type="ECO:0000256" key="3">
    <source>
        <dbReference type="ARBA" id="ARBA00023163"/>
    </source>
</evidence>
<dbReference type="Gene3D" id="4.10.280.10">
    <property type="entry name" value="Helix-loop-helix DNA-binding domain"/>
    <property type="match status" value="1"/>
</dbReference>
<dbReference type="GO" id="GO:0046983">
    <property type="term" value="F:protein dimerization activity"/>
    <property type="evidence" value="ECO:0007669"/>
    <property type="project" value="InterPro"/>
</dbReference>
<reference evidence="6" key="1">
    <citation type="journal article" date="2023" name="bioRxiv">
        <title>Improved chromosome-level genome assembly for marigold (Tagetes erecta).</title>
        <authorList>
            <person name="Jiang F."/>
            <person name="Yuan L."/>
            <person name="Wang S."/>
            <person name="Wang H."/>
            <person name="Xu D."/>
            <person name="Wang A."/>
            <person name="Fan W."/>
        </authorList>
    </citation>
    <scope>NUCLEOTIDE SEQUENCE</scope>
    <source>
        <strain evidence="6">WSJ</strain>
        <tissue evidence="6">Leaf</tissue>
    </source>
</reference>
<proteinExistence type="predicted"/>